<dbReference type="RefSeq" id="WP_129919998.1">
    <property type="nucleotide sequence ID" value="NZ_SEWE01000007.1"/>
</dbReference>
<dbReference type="EMBL" id="SEWE01000007">
    <property type="protein sequence ID" value="RYU82101.1"/>
    <property type="molecule type" value="Genomic_DNA"/>
</dbReference>
<gene>
    <name evidence="1" type="ORF">EWM57_04780</name>
</gene>
<reference evidence="1 2" key="1">
    <citation type="submission" date="2019-02" db="EMBL/GenBank/DDBJ databases">
        <title>Bacterial novel species isolated from soil.</title>
        <authorList>
            <person name="Jung H.-Y."/>
        </authorList>
    </citation>
    <scope>NUCLEOTIDE SEQUENCE [LARGE SCALE GENOMIC DNA]</scope>
    <source>
        <strain evidence="1 2">1-3-3-3</strain>
    </source>
</reference>
<dbReference type="AlphaFoldDB" id="A0A4Q5LFI5"/>
<organism evidence="1 2">
    <name type="scientific">Hymenobacter persicinus</name>
    <dbReference type="NCBI Taxonomy" id="2025506"/>
    <lineage>
        <taxon>Bacteria</taxon>
        <taxon>Pseudomonadati</taxon>
        <taxon>Bacteroidota</taxon>
        <taxon>Cytophagia</taxon>
        <taxon>Cytophagales</taxon>
        <taxon>Hymenobacteraceae</taxon>
        <taxon>Hymenobacter</taxon>
    </lineage>
</organism>
<name>A0A4Q5LFI5_9BACT</name>
<protein>
    <submittedName>
        <fullName evidence="1">Uncharacterized protein</fullName>
    </submittedName>
</protein>
<accession>A0A4Q5LFI5</accession>
<evidence type="ECO:0000313" key="1">
    <source>
        <dbReference type="EMBL" id="RYU82101.1"/>
    </source>
</evidence>
<dbReference type="OrthoDB" id="668798at2"/>
<evidence type="ECO:0000313" key="2">
    <source>
        <dbReference type="Proteomes" id="UP000294155"/>
    </source>
</evidence>
<dbReference type="Proteomes" id="UP000294155">
    <property type="component" value="Unassembled WGS sequence"/>
</dbReference>
<sequence length="228" mass="25302">MSEPIYDLRNVDPVDLEALFDKIGQSFDINFVDGELAHLTTFGGFCDYVTSKISLDYTNHTNSCTSQQAFYKFRAALGQAVSIDSRTISPTTQLADVLPSRSTRQAIKKAEHYLGFEINLVGPPEWVTILLVLSIPVSLIVCFADAKVGLLGVLLAIIGLKAAVRFGSTLQLRTVGQVAEKISQEHYIHARRDPKTFNREEVVKMLVALFSLDLGLDDYDLTRDAKFN</sequence>
<comment type="caution">
    <text evidence="1">The sequence shown here is derived from an EMBL/GenBank/DDBJ whole genome shotgun (WGS) entry which is preliminary data.</text>
</comment>
<keyword evidence="2" id="KW-1185">Reference proteome</keyword>
<proteinExistence type="predicted"/>